<dbReference type="Pfam" id="PF02810">
    <property type="entry name" value="SEC-C"/>
    <property type="match status" value="1"/>
</dbReference>
<dbReference type="EMBL" id="MKQP01000040">
    <property type="protein sequence ID" value="OMD26767.1"/>
    <property type="molecule type" value="Genomic_DNA"/>
</dbReference>
<dbReference type="RefSeq" id="WP_143766890.1">
    <property type="nucleotide sequence ID" value="NZ_MKQP01000040.1"/>
</dbReference>
<gene>
    <name evidence="1" type="ORF">BJP51_26615</name>
</gene>
<sequence length="209" mass="23239">MSTIGRNDPCPCGSGKKYKQCHLKNSGKTWSEVAGDVEFSNSQSVAIHKTFFLLNDNFKKNPSPGGCHLISSIMYVLFTEQGISSQLCIGEVQRPNGMYFDHSWVEIDGKVFDLSIQLTLDGERNAPVFAGYDLDTGSLTKFNYLFKCEGLGMVASRVFRTPFLDYLDGADLAQSWGLIEDVGNSLGLNLKTAMLRNRYKDTKRVLITP</sequence>
<organism evidence="1 2">
    <name type="scientific">Paenibacillus odorifer</name>
    <dbReference type="NCBI Taxonomy" id="189426"/>
    <lineage>
        <taxon>Bacteria</taxon>
        <taxon>Bacillati</taxon>
        <taxon>Bacillota</taxon>
        <taxon>Bacilli</taxon>
        <taxon>Bacillales</taxon>
        <taxon>Paenibacillaceae</taxon>
        <taxon>Paenibacillus</taxon>
    </lineage>
</organism>
<evidence type="ECO:0000313" key="1">
    <source>
        <dbReference type="EMBL" id="OMD26767.1"/>
    </source>
</evidence>
<dbReference type="InterPro" id="IPR004027">
    <property type="entry name" value="SEC_C_motif"/>
</dbReference>
<name>A0A1R0X262_9BACL</name>
<protein>
    <submittedName>
        <fullName evidence="1">Uncharacterized protein</fullName>
    </submittedName>
</protein>
<reference evidence="1 2" key="1">
    <citation type="submission" date="2016-10" db="EMBL/GenBank/DDBJ databases">
        <title>Paenibacillus species isolates.</title>
        <authorList>
            <person name="Beno S.M."/>
        </authorList>
    </citation>
    <scope>NUCLEOTIDE SEQUENCE [LARGE SCALE GENOMIC DNA]</scope>
    <source>
        <strain evidence="1 2">FSL H7-0604</strain>
    </source>
</reference>
<dbReference type="AlphaFoldDB" id="A0A1R0X262"/>
<evidence type="ECO:0000313" key="2">
    <source>
        <dbReference type="Proteomes" id="UP000187465"/>
    </source>
</evidence>
<dbReference type="Gene3D" id="3.10.450.50">
    <property type="match status" value="1"/>
</dbReference>
<proteinExistence type="predicted"/>
<comment type="caution">
    <text evidence="1">The sequence shown here is derived from an EMBL/GenBank/DDBJ whole genome shotgun (WGS) entry which is preliminary data.</text>
</comment>
<dbReference type="Proteomes" id="UP000187465">
    <property type="component" value="Unassembled WGS sequence"/>
</dbReference>
<accession>A0A1R0X262</accession>
<dbReference type="SUPFAM" id="SSF103642">
    <property type="entry name" value="Sec-C motif"/>
    <property type="match status" value="1"/>
</dbReference>